<evidence type="ECO:0000313" key="17">
    <source>
        <dbReference type="EMBL" id="ADU67039.1"/>
    </source>
</evidence>
<evidence type="ECO:0000313" key="18">
    <source>
        <dbReference type="Proteomes" id="UP000002572"/>
    </source>
</evidence>
<dbReference type="PANTHER" id="PTHR43340:SF1">
    <property type="entry name" value="HYPOXANTHINE PHOSPHORIBOSYLTRANSFERASE"/>
    <property type="match status" value="1"/>
</dbReference>
<dbReference type="GO" id="GO:0000166">
    <property type="term" value="F:nucleotide binding"/>
    <property type="evidence" value="ECO:0007669"/>
    <property type="project" value="UniProtKB-KW"/>
</dbReference>
<keyword evidence="11 15" id="KW-0547">Nucleotide-binding</keyword>
<dbReference type="GO" id="GO:0052657">
    <property type="term" value="F:guanine phosphoribosyltransferase activity"/>
    <property type="evidence" value="ECO:0007669"/>
    <property type="project" value="UniProtKB-ARBA"/>
</dbReference>
<evidence type="ECO:0000256" key="11">
    <source>
        <dbReference type="ARBA" id="ARBA00022741"/>
    </source>
</evidence>
<keyword evidence="18" id="KW-1185">Reference proteome</keyword>
<dbReference type="InParanoid" id="E6W475"/>
<proteinExistence type="inferred from homology"/>
<dbReference type="GO" id="GO:0006178">
    <property type="term" value="P:guanine salvage"/>
    <property type="evidence" value="ECO:0007669"/>
    <property type="project" value="TreeGrafter"/>
</dbReference>
<dbReference type="GO" id="GO:0032263">
    <property type="term" value="P:GMP salvage"/>
    <property type="evidence" value="ECO:0007669"/>
    <property type="project" value="TreeGrafter"/>
</dbReference>
<evidence type="ECO:0000256" key="4">
    <source>
        <dbReference type="ARBA" id="ARBA00008391"/>
    </source>
</evidence>
<dbReference type="NCBIfam" id="TIGR01203">
    <property type="entry name" value="HGPRTase"/>
    <property type="match status" value="1"/>
</dbReference>
<evidence type="ECO:0000256" key="2">
    <source>
        <dbReference type="ARBA" id="ARBA00004496"/>
    </source>
</evidence>
<feature type="domain" description="Phosphoribosyltransferase" evidence="16">
    <location>
        <begin position="14"/>
        <end position="161"/>
    </location>
</feature>
<dbReference type="eggNOG" id="COG0634">
    <property type="taxonomic scope" value="Bacteria"/>
</dbReference>
<comment type="catalytic activity">
    <reaction evidence="14">
        <text>IMP + diphosphate = hypoxanthine + 5-phospho-alpha-D-ribose 1-diphosphate</text>
        <dbReference type="Rhea" id="RHEA:17973"/>
        <dbReference type="ChEBI" id="CHEBI:17368"/>
        <dbReference type="ChEBI" id="CHEBI:33019"/>
        <dbReference type="ChEBI" id="CHEBI:58017"/>
        <dbReference type="ChEBI" id="CHEBI:58053"/>
        <dbReference type="EC" id="2.4.2.8"/>
    </reaction>
    <physiologicalReaction direction="right-to-left" evidence="14">
        <dbReference type="Rhea" id="RHEA:17975"/>
    </physiologicalReaction>
</comment>
<dbReference type="EMBL" id="CP002432">
    <property type="protein sequence ID" value="ADU67039.1"/>
    <property type="molecule type" value="Genomic_DNA"/>
</dbReference>
<dbReference type="Proteomes" id="UP000002572">
    <property type="component" value="Chromosome"/>
</dbReference>
<dbReference type="GO" id="GO:0004422">
    <property type="term" value="F:hypoxanthine phosphoribosyltransferase activity"/>
    <property type="evidence" value="ECO:0007669"/>
    <property type="project" value="InterPro"/>
</dbReference>
<evidence type="ECO:0000256" key="12">
    <source>
        <dbReference type="ARBA" id="ARBA00022842"/>
    </source>
</evidence>
<evidence type="ECO:0000256" key="14">
    <source>
        <dbReference type="ARBA" id="ARBA00049402"/>
    </source>
</evidence>
<keyword evidence="12 15" id="KW-0460">Magnesium</keyword>
<dbReference type="UniPathway" id="UPA00591">
    <property type="reaction ID" value="UER00648"/>
</dbReference>
<evidence type="ECO:0000256" key="7">
    <source>
        <dbReference type="ARBA" id="ARBA00022676"/>
    </source>
</evidence>
<dbReference type="InterPro" id="IPR050408">
    <property type="entry name" value="HGPRT"/>
</dbReference>
<evidence type="ECO:0000256" key="13">
    <source>
        <dbReference type="ARBA" id="ARBA00048811"/>
    </source>
</evidence>
<dbReference type="KEGG" id="din:Selin_2323"/>
<evidence type="ECO:0000256" key="15">
    <source>
        <dbReference type="RuleBase" id="RU364099"/>
    </source>
</evidence>
<comment type="catalytic activity">
    <reaction evidence="13">
        <text>GMP + diphosphate = guanine + 5-phospho-alpha-D-ribose 1-diphosphate</text>
        <dbReference type="Rhea" id="RHEA:25424"/>
        <dbReference type="ChEBI" id="CHEBI:16235"/>
        <dbReference type="ChEBI" id="CHEBI:33019"/>
        <dbReference type="ChEBI" id="CHEBI:58017"/>
        <dbReference type="ChEBI" id="CHEBI:58115"/>
        <dbReference type="EC" id="2.4.2.8"/>
    </reaction>
    <physiologicalReaction direction="right-to-left" evidence="13">
        <dbReference type="Rhea" id="RHEA:25426"/>
    </physiologicalReaction>
</comment>
<evidence type="ECO:0000256" key="1">
    <source>
        <dbReference type="ARBA" id="ARBA00001946"/>
    </source>
</evidence>
<dbReference type="Pfam" id="PF00156">
    <property type="entry name" value="Pribosyltran"/>
    <property type="match status" value="1"/>
</dbReference>
<dbReference type="STRING" id="653733.Selin_2323"/>
<dbReference type="FunFam" id="3.40.50.2020:FF:000006">
    <property type="entry name" value="Hypoxanthine phosphoribosyltransferase"/>
    <property type="match status" value="1"/>
</dbReference>
<dbReference type="CDD" id="cd06223">
    <property type="entry name" value="PRTases_typeI"/>
    <property type="match status" value="1"/>
</dbReference>
<reference evidence="17 18" key="1">
    <citation type="submission" date="2010-12" db="EMBL/GenBank/DDBJ databases">
        <title>Complete sequence of Desulfurispirillum indicum S5.</title>
        <authorList>
            <consortium name="US DOE Joint Genome Institute"/>
            <person name="Lucas S."/>
            <person name="Copeland A."/>
            <person name="Lapidus A."/>
            <person name="Cheng J.-F."/>
            <person name="Goodwin L."/>
            <person name="Pitluck S."/>
            <person name="Chertkov O."/>
            <person name="Held B."/>
            <person name="Detter J.C."/>
            <person name="Han C."/>
            <person name="Tapia R."/>
            <person name="Land M."/>
            <person name="Hauser L."/>
            <person name="Kyrpides N."/>
            <person name="Ivanova N."/>
            <person name="Mikhailova N."/>
            <person name="Haggblom M."/>
            <person name="Rauschenbach I."/>
            <person name="Bini E."/>
            <person name="Woyke T."/>
        </authorList>
    </citation>
    <scope>NUCLEOTIDE SEQUENCE [LARGE SCALE GENOMIC DNA]</scope>
    <source>
        <strain evidence="18">ATCC BAA-1389 / DSM 22839 / S5</strain>
    </source>
</reference>
<keyword evidence="9 15" id="KW-0479">Metal-binding</keyword>
<keyword evidence="6 15" id="KW-0963">Cytoplasm</keyword>
<dbReference type="GO" id="GO:0032264">
    <property type="term" value="P:IMP salvage"/>
    <property type="evidence" value="ECO:0007669"/>
    <property type="project" value="UniProtKB-UniPathway"/>
</dbReference>
<dbReference type="HOGENOM" id="CLU_073615_0_0_0"/>
<dbReference type="SUPFAM" id="SSF53271">
    <property type="entry name" value="PRTase-like"/>
    <property type="match status" value="1"/>
</dbReference>
<comment type="cofactor">
    <cofactor evidence="1 15">
        <name>Mg(2+)</name>
        <dbReference type="ChEBI" id="CHEBI:18420"/>
    </cofactor>
</comment>
<protein>
    <recommendedName>
        <fullName evidence="5 15">Hypoxanthine phosphoribosyltransferase</fullName>
        <ecNumber evidence="5 15">2.4.2.8</ecNumber>
    </recommendedName>
</protein>
<dbReference type="EC" id="2.4.2.8" evidence="5 15"/>
<evidence type="ECO:0000256" key="3">
    <source>
        <dbReference type="ARBA" id="ARBA00004669"/>
    </source>
</evidence>
<dbReference type="AlphaFoldDB" id="E6W475"/>
<dbReference type="GO" id="GO:0006166">
    <property type="term" value="P:purine ribonucleoside salvage"/>
    <property type="evidence" value="ECO:0007669"/>
    <property type="project" value="UniProtKB-KW"/>
</dbReference>
<evidence type="ECO:0000259" key="16">
    <source>
        <dbReference type="Pfam" id="PF00156"/>
    </source>
</evidence>
<evidence type="ECO:0000256" key="5">
    <source>
        <dbReference type="ARBA" id="ARBA00011895"/>
    </source>
</evidence>
<dbReference type="Gene3D" id="3.40.50.2020">
    <property type="match status" value="1"/>
</dbReference>
<keyword evidence="7 15" id="KW-0328">Glycosyltransferase</keyword>
<dbReference type="InterPro" id="IPR029057">
    <property type="entry name" value="PRTase-like"/>
</dbReference>
<keyword evidence="8 15" id="KW-0808">Transferase</keyword>
<keyword evidence="10 15" id="KW-0660">Purine salvage</keyword>
<organism evidence="17 18">
    <name type="scientific">Desulfurispirillum indicum (strain ATCC BAA-1389 / DSM 22839 / S5)</name>
    <dbReference type="NCBI Taxonomy" id="653733"/>
    <lineage>
        <taxon>Bacteria</taxon>
        <taxon>Pseudomonadati</taxon>
        <taxon>Chrysiogenota</taxon>
        <taxon>Chrysiogenia</taxon>
        <taxon>Chrysiogenales</taxon>
        <taxon>Chrysiogenaceae</taxon>
        <taxon>Desulfurispirillum</taxon>
    </lineage>
</organism>
<dbReference type="FunCoup" id="E6W475">
    <property type="interactions" value="408"/>
</dbReference>
<evidence type="ECO:0000256" key="6">
    <source>
        <dbReference type="ARBA" id="ARBA00022490"/>
    </source>
</evidence>
<evidence type="ECO:0000256" key="9">
    <source>
        <dbReference type="ARBA" id="ARBA00022723"/>
    </source>
</evidence>
<dbReference type="RefSeq" id="WP_013506913.1">
    <property type="nucleotide sequence ID" value="NC_014836.1"/>
</dbReference>
<dbReference type="GO" id="GO:0046100">
    <property type="term" value="P:hypoxanthine metabolic process"/>
    <property type="evidence" value="ECO:0007669"/>
    <property type="project" value="TreeGrafter"/>
</dbReference>
<dbReference type="GO" id="GO:0005829">
    <property type="term" value="C:cytosol"/>
    <property type="evidence" value="ECO:0007669"/>
    <property type="project" value="TreeGrafter"/>
</dbReference>
<comment type="pathway">
    <text evidence="3 15">Purine metabolism; IMP biosynthesis via salvage pathway; IMP from hypoxanthine: step 1/1.</text>
</comment>
<dbReference type="OrthoDB" id="9802824at2"/>
<gene>
    <name evidence="17" type="ordered locus">Selin_2323</name>
</gene>
<dbReference type="InterPro" id="IPR000836">
    <property type="entry name" value="PRTase_dom"/>
</dbReference>
<comment type="similarity">
    <text evidence="4 15">Belongs to the purine/pyrimidine phosphoribosyltransferase family.</text>
</comment>
<dbReference type="GO" id="GO:0000287">
    <property type="term" value="F:magnesium ion binding"/>
    <property type="evidence" value="ECO:0007669"/>
    <property type="project" value="TreeGrafter"/>
</dbReference>
<comment type="subcellular location">
    <subcellularLocation>
        <location evidence="2 15">Cytoplasm</location>
    </subcellularLocation>
</comment>
<accession>E6W475</accession>
<name>E6W475_DESIS</name>
<evidence type="ECO:0000256" key="8">
    <source>
        <dbReference type="ARBA" id="ARBA00022679"/>
    </source>
</evidence>
<dbReference type="InterPro" id="IPR005904">
    <property type="entry name" value="Hxn_phspho_trans"/>
</dbReference>
<evidence type="ECO:0000256" key="10">
    <source>
        <dbReference type="ARBA" id="ARBA00022726"/>
    </source>
</evidence>
<sequence length="178" mass="20298">MKSYDIQTLIPPQQLQQTIERLAREIAADYEGQSLLLVCILNGSFIFTADLARELSRHNLEVEVDFMKVSSYADSESTGSVKMDFDMSRSITGRNVLIVEDIIDTGRTLEHLLRLLRTRDPRRMALCCLLDKPSRRVNGLQADYVGEVIDDLFVVGYGLDYNHRFRELPGIGIMNIEE</sequence>
<dbReference type="PANTHER" id="PTHR43340">
    <property type="entry name" value="HYPOXANTHINE-GUANINE PHOSPHORIBOSYLTRANSFERASE"/>
    <property type="match status" value="1"/>
</dbReference>